<dbReference type="InterPro" id="IPR054484">
    <property type="entry name" value="ComC_SSD"/>
</dbReference>
<evidence type="ECO:0000259" key="4">
    <source>
        <dbReference type="Pfam" id="PF22933"/>
    </source>
</evidence>
<feature type="region of interest" description="Disordered" evidence="1">
    <location>
        <begin position="1024"/>
        <end position="1061"/>
    </location>
</feature>
<accession>Q559L0</accession>
<dbReference type="GeneID" id="8618490"/>
<dbReference type="FunCoup" id="Q8T282">
    <property type="interactions" value="141"/>
</dbReference>
<organism evidence="8 9">
    <name type="scientific">Dictyostelium discoideum</name>
    <name type="common">Social amoeba</name>
    <dbReference type="NCBI Taxonomy" id="44689"/>
    <lineage>
        <taxon>Eukaryota</taxon>
        <taxon>Amoebozoa</taxon>
        <taxon>Evosea</taxon>
        <taxon>Eumycetozoa</taxon>
        <taxon>Dictyostelia</taxon>
        <taxon>Dictyosteliales</taxon>
        <taxon>Dictyosteliaceae</taxon>
        <taxon>Dictyostelium</taxon>
    </lineage>
</organism>
<dbReference type="Pfam" id="PF23034">
    <property type="entry name" value="DUF7035"/>
    <property type="match status" value="1"/>
</dbReference>
<keyword evidence="2" id="KW-1133">Transmembrane helix</keyword>
<dbReference type="PANTHER" id="PTHR31378:SF47">
    <property type="entry name" value="EGF-LIKE DOMAIN-CONTAINING PROTEIN-RELATED"/>
    <property type="match status" value="1"/>
</dbReference>
<feature type="domain" description="DUF7035" evidence="6">
    <location>
        <begin position="660"/>
        <end position="799"/>
    </location>
</feature>
<keyword evidence="2" id="KW-0812">Transmembrane</keyword>
<dbReference type="HOGENOM" id="CLU_004923_0_0_1"/>
<evidence type="ECO:0000259" key="5">
    <source>
        <dbReference type="Pfam" id="PF23033"/>
    </source>
</evidence>
<evidence type="ECO:0000256" key="2">
    <source>
        <dbReference type="SAM" id="Phobius"/>
    </source>
</evidence>
<dbReference type="PaxDb" id="44689-DDB0168833"/>
<sequence>MDDFKNLLIFLIFLFFRLNNGQITPLTPTNSITITPLNDFRFSQFPIISSLGECSTITGKFLVVDDNANNEITKISIIQDKIGSQSLTKEGNHYLFSFWLSLNFTVSPLQMNITISSNSTSDVVYSYTQSCVELENPITILAESVFITKFKLKNYSNGSTLLVFNNGFGSFTALDDGTYLIVWDGKYVSSKTNLYDDWSFDILFYKKNKTFTVPSYFSFDKQLYAPTYNKTYYPNDIMDIGSNYTEFGQDYPPVLTNNVKTNIPHPFSGVSDLSYFYLQKPLKGKIGNMTYLNLLLCSTKYNSGDPLNFVYYDQYQNQTSKTPFVTKIYKFNVQNLGNIMLSNTTSKSPIIELFTVSFKNVVDYKFTIYQYTYDYKKFFKTWPYGFIKGSNSDYTHKTSIQSNMKRLSSYITTNYTIQTFSQSDGATIAVPKSTIPGLKAPTVVSYRFYETYTGFFILSVDFLSENGLENAYSSSLDINPGLLNLVSGSIYNGTLDFIFAINESPKVTLNDIYDNTFFLNEFDLLSINPLSQFKYPHQLYYNFNISNFYNISFSANNLNLEKDNYITVYLCNKDLPTDTTFIFYNVDDSSYTAPQLISKTPSTSLIYNSTLGCFTSRLIIQKNSIFFEVLGIFYSGQLSFFYSSMLPKSSRLFIKKSELDAQGPIFSFIKKINDKVDVSSNSVIVGWNFTISDEGNGFSHGYIKIMGSVDSSTYHYNFTIDDIVEGDKFNGIYQFVISVSTPCVSQEYSITNVELYDTNNVISIFELYTSKTFSAYYSNPFINFYQSGIDITKVSFTCTPSILDTTDPILKSFTVSKDSIDVGSNDRSIIFNFEIETNSTGTGLKIDQLPIVYILSKKMKLLECKSTLLSNNVTNYIYKCQIELPVSFGHPYPISYSLYGIVNNGGNFNGFTTEDLKLNGFPYYSNTTFSTDIPVVMSNHVIYSDIGGDLFLRGRGFSNSKNVEITYSQVGLTSQNLVPTIISHSIIKVTGIKPTSESILVKVETENYFSNSYTVYPIFFNETIPEPPETPTPTQTQTQTQTPTPTQIPTASPLPTNPPQECKGSCGGINKGYCSPTGCICYSPWVGETCSSQVIIVPPPKPDTGFPTTQFPDSINSNSNSSASDSGNTSEENNRPITFNSLISIVSLREIDYKGEVVVEHKFEKWYFTPITELKSQYITTINNNNTNVTATLEWFNKSTTIQFANENLEMNPSTIKYSIEISQYNFKQNLNNLQLIMFASFDASDPPKDICSSKQFGNTSTGDNSNYIKIQIDNHSLYGRFIKRAIIDDKVYSIENQLLDSSLNSISNSSSVQSYIGITIPFYKNYVVVDPDFSVLVDSNSVSSSSTNSMCNSSSSGLSKSQLIGIIIGSSCFAIAIVVGLIYLARKRHVQKLFLEKYSSRMKSK</sequence>
<dbReference type="PANTHER" id="PTHR31378">
    <property type="entry name" value="EGF-LIKE DOMAIN-CONTAINING PROTEIN-RELATED-RELATED"/>
    <property type="match status" value="1"/>
</dbReference>
<dbReference type="InterPro" id="IPR055462">
    <property type="entry name" value="DUF7034"/>
</dbReference>
<comment type="caution">
    <text evidence="8">The sequence shown here is derived from an EMBL/GenBank/DDBJ whole genome shotgun (WGS) entry which is preliminary data.</text>
</comment>
<name>Q8T282_DICDI</name>
<evidence type="ECO:0000259" key="6">
    <source>
        <dbReference type="Pfam" id="PF23034"/>
    </source>
</evidence>
<dbReference type="RefSeq" id="XP_645096.1">
    <property type="nucleotide sequence ID" value="XM_640004.1"/>
</dbReference>
<dbReference type="EMBL" id="AAFI02000008">
    <property type="protein sequence ID" value="EAL71170.1"/>
    <property type="molecule type" value="Genomic_DNA"/>
</dbReference>
<feature type="domain" description="DUF7034" evidence="5">
    <location>
        <begin position="808"/>
        <end position="931"/>
    </location>
</feature>
<keyword evidence="2" id="KW-0472">Membrane</keyword>
<evidence type="ECO:0008006" key="10">
    <source>
        <dbReference type="Google" id="ProtNLM"/>
    </source>
</evidence>
<dbReference type="InterPro" id="IPR057709">
    <property type="entry name" value="DUF7949"/>
</dbReference>
<dbReference type="dictyBase" id="DDB_G0272492"/>
<proteinExistence type="predicted"/>
<feature type="transmembrane region" description="Helical" evidence="2">
    <location>
        <begin position="1364"/>
        <end position="1386"/>
    </location>
</feature>
<dbReference type="Pfam" id="PF23033">
    <property type="entry name" value="DUF7034"/>
    <property type="match status" value="1"/>
</dbReference>
<keyword evidence="9" id="KW-1185">Reference proteome</keyword>
<evidence type="ECO:0000256" key="3">
    <source>
        <dbReference type="SAM" id="SignalP"/>
    </source>
</evidence>
<dbReference type="OMA" id="YNAMTIN"/>
<feature type="signal peptide" evidence="3">
    <location>
        <begin position="1"/>
        <end position="21"/>
    </location>
</feature>
<dbReference type="Pfam" id="PF22933">
    <property type="entry name" value="ComC_SSD"/>
    <property type="match status" value="1"/>
</dbReference>
<dbReference type="GlyGen" id="Q8T282">
    <property type="glycosylation" value="2 sites"/>
</dbReference>
<reference evidence="8 9" key="1">
    <citation type="journal article" date="2005" name="Nature">
        <title>The genome of the social amoeba Dictyostelium discoideum.</title>
        <authorList>
            <consortium name="The Dictyostelium discoideum Sequencing Consortium"/>
            <person name="Eichinger L."/>
            <person name="Pachebat J.A."/>
            <person name="Glockner G."/>
            <person name="Rajandream M.A."/>
            <person name="Sucgang R."/>
            <person name="Berriman M."/>
            <person name="Song J."/>
            <person name="Olsen R."/>
            <person name="Szafranski K."/>
            <person name="Xu Q."/>
            <person name="Tunggal B."/>
            <person name="Kummerfeld S."/>
            <person name="Madera M."/>
            <person name="Konfortov B.A."/>
            <person name="Rivero F."/>
            <person name="Bankier A.T."/>
            <person name="Lehmann R."/>
            <person name="Hamlin N."/>
            <person name="Davies R."/>
            <person name="Gaudet P."/>
            <person name="Fey P."/>
            <person name="Pilcher K."/>
            <person name="Chen G."/>
            <person name="Saunders D."/>
            <person name="Sodergren E."/>
            <person name="Davis P."/>
            <person name="Kerhornou A."/>
            <person name="Nie X."/>
            <person name="Hall N."/>
            <person name="Anjard C."/>
            <person name="Hemphill L."/>
            <person name="Bason N."/>
            <person name="Farbrother P."/>
            <person name="Desany B."/>
            <person name="Just E."/>
            <person name="Morio T."/>
            <person name="Rost R."/>
            <person name="Churcher C."/>
            <person name="Cooper J."/>
            <person name="Haydock S."/>
            <person name="van Driessche N."/>
            <person name="Cronin A."/>
            <person name="Goodhead I."/>
            <person name="Muzny D."/>
            <person name="Mourier T."/>
            <person name="Pain A."/>
            <person name="Lu M."/>
            <person name="Harper D."/>
            <person name="Lindsay R."/>
            <person name="Hauser H."/>
            <person name="James K."/>
            <person name="Quiles M."/>
            <person name="Madan Babu M."/>
            <person name="Saito T."/>
            <person name="Buchrieser C."/>
            <person name="Wardroper A."/>
            <person name="Felder M."/>
            <person name="Thangavelu M."/>
            <person name="Johnson D."/>
            <person name="Knights A."/>
            <person name="Loulseged H."/>
            <person name="Mungall K."/>
            <person name="Oliver K."/>
            <person name="Price C."/>
            <person name="Quail M.A."/>
            <person name="Urushihara H."/>
            <person name="Hernandez J."/>
            <person name="Rabbinowitsch E."/>
            <person name="Steffen D."/>
            <person name="Sanders M."/>
            <person name="Ma J."/>
            <person name="Kohara Y."/>
            <person name="Sharp S."/>
            <person name="Simmonds M."/>
            <person name="Spiegler S."/>
            <person name="Tivey A."/>
            <person name="Sugano S."/>
            <person name="White B."/>
            <person name="Walker D."/>
            <person name="Woodward J."/>
            <person name="Winckler T."/>
            <person name="Tanaka Y."/>
            <person name="Shaulsky G."/>
            <person name="Schleicher M."/>
            <person name="Weinstock G."/>
            <person name="Rosenthal A."/>
            <person name="Cox E.C."/>
            <person name="Chisholm R.L."/>
            <person name="Gibbs R."/>
            <person name="Loomis W.F."/>
            <person name="Platzer M."/>
            <person name="Kay R.R."/>
            <person name="Williams J."/>
            <person name="Dear P.H."/>
            <person name="Noegel A.A."/>
            <person name="Barrell B."/>
            <person name="Kuspa A."/>
        </authorList>
    </citation>
    <scope>NUCLEOTIDE SEQUENCE [LARGE SCALE GENOMIC DNA]</scope>
    <source>
        <strain evidence="8 9">AX4</strain>
    </source>
</reference>
<feature type="compositionally biased region" description="Low complexity" evidence="1">
    <location>
        <begin position="1114"/>
        <end position="1130"/>
    </location>
</feature>
<gene>
    <name evidence="8" type="ORF">DDB_G0272492</name>
</gene>
<protein>
    <recommendedName>
        <fullName evidence="10">EGF-like domain-containing protein</fullName>
    </recommendedName>
</protein>
<dbReference type="Proteomes" id="UP000002195">
    <property type="component" value="Unassembled WGS sequence"/>
</dbReference>
<feature type="domain" description="DUF7949" evidence="7">
    <location>
        <begin position="1063"/>
        <end position="1094"/>
    </location>
</feature>
<dbReference type="KEGG" id="ddi:DDB_G0272492"/>
<dbReference type="InParanoid" id="Q8T282"/>
<evidence type="ECO:0000259" key="7">
    <source>
        <dbReference type="Pfam" id="PF25820"/>
    </source>
</evidence>
<keyword evidence="3" id="KW-0732">Signal</keyword>
<feature type="region of interest" description="Disordered" evidence="1">
    <location>
        <begin position="1101"/>
        <end position="1134"/>
    </location>
</feature>
<dbReference type="AlphaFoldDB" id="Q8T282"/>
<dbReference type="PhylomeDB" id="Q8T282"/>
<evidence type="ECO:0000313" key="9">
    <source>
        <dbReference type="Proteomes" id="UP000002195"/>
    </source>
</evidence>
<feature type="chain" id="PRO_5004316303" description="EGF-like domain-containing protein" evidence="3">
    <location>
        <begin position="22"/>
        <end position="1406"/>
    </location>
</feature>
<feature type="compositionally biased region" description="Low complexity" evidence="1">
    <location>
        <begin position="1032"/>
        <end position="1050"/>
    </location>
</feature>
<feature type="domain" description="ComC supersandwich" evidence="4">
    <location>
        <begin position="1124"/>
        <end position="1337"/>
    </location>
</feature>
<evidence type="ECO:0000313" key="8">
    <source>
        <dbReference type="EMBL" id="EAL71170.1"/>
    </source>
</evidence>
<dbReference type="eggNOG" id="ENOG502SC7H">
    <property type="taxonomic scope" value="Eukaryota"/>
</dbReference>
<dbReference type="VEuPathDB" id="AmoebaDB:DDB_G0272492"/>
<accession>Q8T282</accession>
<dbReference type="Pfam" id="PF25820">
    <property type="entry name" value="DUF7949"/>
    <property type="match status" value="1"/>
</dbReference>
<dbReference type="InterPro" id="IPR055463">
    <property type="entry name" value="DUF7035"/>
</dbReference>
<evidence type="ECO:0000256" key="1">
    <source>
        <dbReference type="SAM" id="MobiDB-lite"/>
    </source>
</evidence>